<dbReference type="Proteomes" id="UP000664218">
    <property type="component" value="Unassembled WGS sequence"/>
</dbReference>
<reference evidence="1" key="1">
    <citation type="submission" date="2021-03" db="EMBL/GenBank/DDBJ databases">
        <title>Proteiniclasticum marinus sp. nov., isolated from tidal flat sediment.</title>
        <authorList>
            <person name="Namirimu T."/>
            <person name="Yang J.-A."/>
            <person name="Yang S.-H."/>
            <person name="Kim Y.-J."/>
            <person name="Kwon K.K."/>
        </authorList>
    </citation>
    <scope>NUCLEOTIDE SEQUENCE</scope>
    <source>
        <strain evidence="1">SCR006</strain>
    </source>
</reference>
<evidence type="ECO:0000313" key="1">
    <source>
        <dbReference type="EMBL" id="MBO1265903.1"/>
    </source>
</evidence>
<keyword evidence="2" id="KW-1185">Reference proteome</keyword>
<organism evidence="1 2">
    <name type="scientific">Proteiniclasticum aestuarii</name>
    <dbReference type="NCBI Taxonomy" id="2817862"/>
    <lineage>
        <taxon>Bacteria</taxon>
        <taxon>Bacillati</taxon>
        <taxon>Bacillota</taxon>
        <taxon>Clostridia</taxon>
        <taxon>Eubacteriales</taxon>
        <taxon>Clostridiaceae</taxon>
        <taxon>Proteiniclasticum</taxon>
    </lineage>
</organism>
<name>A0A939KK66_9CLOT</name>
<dbReference type="RefSeq" id="WP_207600422.1">
    <property type="nucleotide sequence ID" value="NZ_JAFNJU010000010.1"/>
</dbReference>
<evidence type="ECO:0000313" key="2">
    <source>
        <dbReference type="Proteomes" id="UP000664218"/>
    </source>
</evidence>
<accession>A0A939KK66</accession>
<protein>
    <submittedName>
        <fullName evidence="1">Uncharacterized protein</fullName>
    </submittedName>
</protein>
<dbReference type="AlphaFoldDB" id="A0A939KK66"/>
<comment type="caution">
    <text evidence="1">The sequence shown here is derived from an EMBL/GenBank/DDBJ whole genome shotgun (WGS) entry which is preliminary data.</text>
</comment>
<proteinExistence type="predicted"/>
<sequence>MKKGFRNVFVAIALVAGISAIWVGTSNPLRQDPQKIMIRNGSTGEETVLEEESLVNMMESLKGVKTEVSGLHLWTSGYGYIISFQNNGYSDEITVYLPETIVSGFVRYKTDADLMKIIKEFAE</sequence>
<dbReference type="EMBL" id="JAFNJU010000010">
    <property type="protein sequence ID" value="MBO1265903.1"/>
    <property type="molecule type" value="Genomic_DNA"/>
</dbReference>
<gene>
    <name evidence="1" type="ORF">J3A84_12755</name>
</gene>